<dbReference type="STRING" id="1203610.HMPREF1536_04286"/>
<dbReference type="InterPro" id="IPR011004">
    <property type="entry name" value="Trimer_LpxA-like_sf"/>
</dbReference>
<accession>A0A0F5IVP9</accession>
<evidence type="ECO:0008006" key="5">
    <source>
        <dbReference type="Google" id="ProtNLM"/>
    </source>
</evidence>
<dbReference type="GO" id="GO:0008374">
    <property type="term" value="F:O-acyltransferase activity"/>
    <property type="evidence" value="ECO:0007669"/>
    <property type="project" value="TreeGrafter"/>
</dbReference>
<dbReference type="InterPro" id="IPR051159">
    <property type="entry name" value="Hexapeptide_acetyltransf"/>
</dbReference>
<evidence type="ECO:0000313" key="3">
    <source>
        <dbReference type="EMBL" id="KKB49222.1"/>
    </source>
</evidence>
<comment type="similarity">
    <text evidence="1">Belongs to the transferase hexapeptide repeat family.</text>
</comment>
<evidence type="ECO:0000256" key="2">
    <source>
        <dbReference type="ARBA" id="ARBA00022679"/>
    </source>
</evidence>
<dbReference type="Proteomes" id="UP000033035">
    <property type="component" value="Unassembled WGS sequence"/>
</dbReference>
<dbReference type="GO" id="GO:0005829">
    <property type="term" value="C:cytosol"/>
    <property type="evidence" value="ECO:0007669"/>
    <property type="project" value="TreeGrafter"/>
</dbReference>
<dbReference type="SUPFAM" id="SSF51161">
    <property type="entry name" value="Trimeric LpxA-like enzymes"/>
    <property type="match status" value="1"/>
</dbReference>
<keyword evidence="4" id="KW-1185">Reference proteome</keyword>
<gene>
    <name evidence="3" type="ORF">HMPREF1536_04286</name>
</gene>
<proteinExistence type="inferred from homology"/>
<dbReference type="EMBL" id="AQHW01000025">
    <property type="protein sequence ID" value="KKB49222.1"/>
    <property type="molecule type" value="Genomic_DNA"/>
</dbReference>
<dbReference type="AlphaFoldDB" id="A0A0F5IVP9"/>
<reference evidence="3 4" key="1">
    <citation type="submission" date="2013-04" db="EMBL/GenBank/DDBJ databases">
        <title>The Genome Sequence of Parabacteroides gordonii DSM 23371.</title>
        <authorList>
            <consortium name="The Broad Institute Genomics Platform"/>
            <person name="Earl A."/>
            <person name="Ward D."/>
            <person name="Feldgarden M."/>
            <person name="Gevers D."/>
            <person name="Martens E."/>
            <person name="Sakamoto M."/>
            <person name="Benno Y."/>
            <person name="Suzuki N."/>
            <person name="Matsunaga N."/>
            <person name="Koshihara K."/>
            <person name="Seki M."/>
            <person name="Komiya H."/>
            <person name="Walker B."/>
            <person name="Young S."/>
            <person name="Zeng Q."/>
            <person name="Gargeya S."/>
            <person name="Fitzgerald M."/>
            <person name="Haas B."/>
            <person name="Abouelleil A."/>
            <person name="Allen A.W."/>
            <person name="Alvarado L."/>
            <person name="Arachchi H.M."/>
            <person name="Berlin A.M."/>
            <person name="Chapman S.B."/>
            <person name="Gainer-Dewar J."/>
            <person name="Goldberg J."/>
            <person name="Griggs A."/>
            <person name="Gujja S."/>
            <person name="Hansen M."/>
            <person name="Howarth C."/>
            <person name="Imamovic A."/>
            <person name="Ireland A."/>
            <person name="Larimer J."/>
            <person name="McCowan C."/>
            <person name="Murphy C."/>
            <person name="Pearson M."/>
            <person name="Poon T.W."/>
            <person name="Priest M."/>
            <person name="Roberts A."/>
            <person name="Saif S."/>
            <person name="Shea T."/>
            <person name="Sisk P."/>
            <person name="Sykes S."/>
            <person name="Wortman J."/>
            <person name="Nusbaum C."/>
            <person name="Birren B."/>
        </authorList>
    </citation>
    <scope>NUCLEOTIDE SEQUENCE [LARGE SCALE GENOMIC DNA]</scope>
    <source>
        <strain evidence="3 4">MS-1</strain>
    </source>
</reference>
<dbReference type="PATRIC" id="fig|1203610.3.peg.4364"/>
<organism evidence="3 4">
    <name type="scientific">Parabacteroides gordonii MS-1 = DSM 23371</name>
    <dbReference type="NCBI Taxonomy" id="1203610"/>
    <lineage>
        <taxon>Bacteria</taxon>
        <taxon>Pseudomonadati</taxon>
        <taxon>Bacteroidota</taxon>
        <taxon>Bacteroidia</taxon>
        <taxon>Bacteroidales</taxon>
        <taxon>Tannerellaceae</taxon>
        <taxon>Parabacteroides</taxon>
    </lineage>
</organism>
<comment type="caution">
    <text evidence="3">The sequence shown here is derived from an EMBL/GenBank/DDBJ whole genome shotgun (WGS) entry which is preliminary data.</text>
</comment>
<dbReference type="HOGENOM" id="CLU_051638_7_2_10"/>
<dbReference type="Gene3D" id="2.160.10.10">
    <property type="entry name" value="Hexapeptide repeat proteins"/>
    <property type="match status" value="1"/>
</dbReference>
<evidence type="ECO:0000313" key="4">
    <source>
        <dbReference type="Proteomes" id="UP000033035"/>
    </source>
</evidence>
<keyword evidence="2" id="KW-0808">Transferase</keyword>
<dbReference type="CDD" id="cd05825">
    <property type="entry name" value="LbH_wcaF_like"/>
    <property type="match status" value="1"/>
</dbReference>
<protein>
    <recommendedName>
        <fullName evidence="5">Colanic acid biosynthesis acetyltransferase WcaF</fullName>
    </recommendedName>
</protein>
<name>A0A0F5IVP9_9BACT</name>
<evidence type="ECO:0000256" key="1">
    <source>
        <dbReference type="ARBA" id="ARBA00007274"/>
    </source>
</evidence>
<dbReference type="PANTHER" id="PTHR23416">
    <property type="entry name" value="SIALIC ACID SYNTHASE-RELATED"/>
    <property type="match status" value="1"/>
</dbReference>
<dbReference type="PANTHER" id="PTHR23416:SF23">
    <property type="entry name" value="ACETYLTRANSFERASE C18B11.09C-RELATED"/>
    <property type="match status" value="1"/>
</dbReference>
<sequence>MTENIGLVENSMNKVDLSLYKNRLGFKNKLMRSLWNVTYILAFRPLSLSCFNFWRLFLLRLFGARVHAKAHVYSSARIWAPWNLEMDAYSCLAPHVDCYNTDLIRIGKHTTISQKSYLCASSHDITDPYHSLITAPIIIEDQVWVAAGSFIGMGSKIGQGAVVGACACVFKNVDPWTVVGGNPAQYIKKRVISR</sequence>